<gene>
    <name evidence="3" type="ORF">ACFSPV_12065</name>
</gene>
<comment type="caution">
    <text evidence="3">The sequence shown here is derived from an EMBL/GenBank/DDBJ whole genome shotgun (WGS) entry which is preliminary data.</text>
</comment>
<keyword evidence="3" id="KW-0378">Hydrolase</keyword>
<dbReference type="InterPro" id="IPR023346">
    <property type="entry name" value="Lysozyme-like_dom_sf"/>
</dbReference>
<proteinExistence type="predicted"/>
<dbReference type="EMBL" id="JBHUIG010000012">
    <property type="protein sequence ID" value="MFD2319448.1"/>
    <property type="molecule type" value="Genomic_DNA"/>
</dbReference>
<accession>A0ABW5EU87</accession>
<evidence type="ECO:0000313" key="3">
    <source>
        <dbReference type="EMBL" id="MFD2319448.1"/>
    </source>
</evidence>
<name>A0ABW5EU87_9BURK</name>
<feature type="domain" description="TtsA-like Glycoside hydrolase family 108" evidence="1">
    <location>
        <begin position="10"/>
        <end position="94"/>
    </location>
</feature>
<evidence type="ECO:0000259" key="1">
    <source>
        <dbReference type="Pfam" id="PF05838"/>
    </source>
</evidence>
<dbReference type="InterPro" id="IPR018537">
    <property type="entry name" value="Peptidoglycan-bd_3"/>
</dbReference>
<dbReference type="Proteomes" id="UP001597287">
    <property type="component" value="Unassembled WGS sequence"/>
</dbReference>
<dbReference type="Gene3D" id="1.20.141.10">
    <property type="entry name" value="Chitosanase, subunit A, domain 1"/>
    <property type="match status" value="1"/>
</dbReference>
<dbReference type="SUPFAM" id="SSF53955">
    <property type="entry name" value="Lysozyme-like"/>
    <property type="match status" value="1"/>
</dbReference>
<protein>
    <submittedName>
        <fullName evidence="3">Glycoside hydrolase family 108 protein</fullName>
    </submittedName>
</protein>
<evidence type="ECO:0000313" key="4">
    <source>
        <dbReference type="Proteomes" id="UP001597287"/>
    </source>
</evidence>
<evidence type="ECO:0000259" key="2">
    <source>
        <dbReference type="Pfam" id="PF09374"/>
    </source>
</evidence>
<dbReference type="InterPro" id="IPR008565">
    <property type="entry name" value="TtsA-like_GH18_dom"/>
</dbReference>
<dbReference type="Pfam" id="PF05838">
    <property type="entry name" value="Glyco_hydro_108"/>
    <property type="match status" value="1"/>
</dbReference>
<dbReference type="GO" id="GO:0016787">
    <property type="term" value="F:hydrolase activity"/>
    <property type="evidence" value="ECO:0007669"/>
    <property type="project" value="UniProtKB-KW"/>
</dbReference>
<organism evidence="3 4">
    <name type="scientific">Delftia deserti</name>
    <dbReference type="NCBI Taxonomy" id="1651218"/>
    <lineage>
        <taxon>Bacteria</taxon>
        <taxon>Pseudomonadati</taxon>
        <taxon>Pseudomonadota</taxon>
        <taxon>Betaproteobacteria</taxon>
        <taxon>Burkholderiales</taxon>
        <taxon>Comamonadaceae</taxon>
        <taxon>Delftia</taxon>
    </lineage>
</organism>
<sequence length="168" mass="18334">MSEFQPAFESMIVNEGGYKLTNVAGDKGGMTYAGIARNRWPNWSGWDAIDAGGRPAADAVRAFYKQNFWDVMRLDDVSSQVIARHLFDFGVNAGPGTAVKIAQVVAGVTPDGAVGPLTLAALNMSDPELFSARYTIAKMARYRDIVTRDRSQGKFLLGWLNRTLKEAA</sequence>
<dbReference type="RefSeq" id="WP_380106564.1">
    <property type="nucleotide sequence ID" value="NZ_JBHSIH010000001.1"/>
</dbReference>
<dbReference type="Pfam" id="PF09374">
    <property type="entry name" value="PG_binding_3"/>
    <property type="match status" value="1"/>
</dbReference>
<reference evidence="4" key="1">
    <citation type="journal article" date="2019" name="Int. J. Syst. Evol. Microbiol.">
        <title>The Global Catalogue of Microorganisms (GCM) 10K type strain sequencing project: providing services to taxonomists for standard genome sequencing and annotation.</title>
        <authorList>
            <consortium name="The Broad Institute Genomics Platform"/>
            <consortium name="The Broad Institute Genome Sequencing Center for Infectious Disease"/>
            <person name="Wu L."/>
            <person name="Ma J."/>
        </authorList>
    </citation>
    <scope>NUCLEOTIDE SEQUENCE [LARGE SCALE GENOMIC DNA]</scope>
    <source>
        <strain evidence="4">CCUG 62793</strain>
    </source>
</reference>
<keyword evidence="4" id="KW-1185">Reference proteome</keyword>
<feature type="domain" description="Peptidoglycan binding" evidence="2">
    <location>
        <begin position="98"/>
        <end position="163"/>
    </location>
</feature>